<dbReference type="Pfam" id="PF14903">
    <property type="entry name" value="WG_beta_rep"/>
    <property type="match status" value="2"/>
</dbReference>
<dbReference type="AlphaFoldDB" id="A0AAP2GFV3"/>
<dbReference type="Proteomes" id="UP001319180">
    <property type="component" value="Unassembled WGS sequence"/>
</dbReference>
<feature type="signal peptide" evidence="1">
    <location>
        <begin position="1"/>
        <end position="21"/>
    </location>
</feature>
<evidence type="ECO:0000313" key="2">
    <source>
        <dbReference type="EMBL" id="MBT1689869.1"/>
    </source>
</evidence>
<keyword evidence="1" id="KW-0732">Signal</keyword>
<dbReference type="EMBL" id="JAHESC010000050">
    <property type="protein sequence ID" value="MBT1689869.1"/>
    <property type="molecule type" value="Genomic_DNA"/>
</dbReference>
<organism evidence="2 3">
    <name type="scientific">Dawidia soli</name>
    <dbReference type="NCBI Taxonomy" id="2782352"/>
    <lineage>
        <taxon>Bacteria</taxon>
        <taxon>Pseudomonadati</taxon>
        <taxon>Bacteroidota</taxon>
        <taxon>Cytophagia</taxon>
        <taxon>Cytophagales</taxon>
        <taxon>Chryseotaleaceae</taxon>
        <taxon>Dawidia</taxon>
    </lineage>
</organism>
<name>A0AAP2GFV3_9BACT</name>
<dbReference type="PANTHER" id="PTHR37841:SF1">
    <property type="entry name" value="DUF3298 DOMAIN-CONTAINING PROTEIN"/>
    <property type="match status" value="1"/>
</dbReference>
<dbReference type="RefSeq" id="WP_254093091.1">
    <property type="nucleotide sequence ID" value="NZ_JAHESC010000050.1"/>
</dbReference>
<dbReference type="InterPro" id="IPR032774">
    <property type="entry name" value="WG_beta_rep"/>
</dbReference>
<comment type="caution">
    <text evidence="2">The sequence shown here is derived from an EMBL/GenBank/DDBJ whole genome shotgun (WGS) entry which is preliminary data.</text>
</comment>
<gene>
    <name evidence="2" type="ORF">KK078_25125</name>
</gene>
<evidence type="ECO:0000313" key="3">
    <source>
        <dbReference type="Proteomes" id="UP001319180"/>
    </source>
</evidence>
<evidence type="ECO:0000256" key="1">
    <source>
        <dbReference type="SAM" id="SignalP"/>
    </source>
</evidence>
<accession>A0AAP2GFV3</accession>
<feature type="chain" id="PRO_5042873429" evidence="1">
    <location>
        <begin position="22"/>
        <end position="396"/>
    </location>
</feature>
<protein>
    <submittedName>
        <fullName evidence="2">WG repeat-containing protein</fullName>
    </submittedName>
</protein>
<proteinExistence type="predicted"/>
<sequence length="396" mass="43245">MKLFFIPKTLFFLLLTMNGHAQTQAGTIAPDAKTIEFDLNMPFRDGYAVVSKAGQYAIINVNGDFVIPYGRYTFMEGFSRGLCPVERSGKWGFINELGQEVIACKYLRVHSFTKNGYALATRSAPRAETVLLDRSGKETVIDAALAPPPEAAGSIYISSKGIHDKFGKLLLAQSFQKFHQFSEGLAAVAMADQSGVKWGYIDEKGKTIIPFQYTREPGDFSNGLAYVVPADNVTDFPYGYIDKTGALKIRMPKGAARITSENSSSFPKPSPFNASGYAISGVMLNRKQCLVDTEGHLVTLPDLIDPEFKAFDPNSIQIESLAADDVLFRTKSGAMIVTLAGMVRVPPIFSDLDHFDPMSGLAPAALMNKSGAATQPRGYINSEGVFVIVQKEKSQW</sequence>
<reference evidence="2 3" key="1">
    <citation type="submission" date="2021-05" db="EMBL/GenBank/DDBJ databases">
        <title>A Polyphasic approach of four new species of the genus Ohtaekwangia: Ohtaekwangia histidinii sp. nov., Ohtaekwangia cretensis sp. nov., Ohtaekwangia indiensis sp. nov., Ohtaekwangia reichenbachii sp. nov. from diverse environment.</title>
        <authorList>
            <person name="Octaviana S."/>
        </authorList>
    </citation>
    <scope>NUCLEOTIDE SEQUENCE [LARGE SCALE GENOMIC DNA]</scope>
    <source>
        <strain evidence="2 3">PWU37</strain>
    </source>
</reference>
<dbReference type="PANTHER" id="PTHR37841">
    <property type="entry name" value="GLR2918 PROTEIN"/>
    <property type="match status" value="1"/>
</dbReference>
<keyword evidence="3" id="KW-1185">Reference proteome</keyword>